<gene>
    <name evidence="2" type="ORF">EKO27_g10263</name>
</gene>
<dbReference type="PANTHER" id="PTHR14187">
    <property type="entry name" value="ALPHA KINASE/ELONGATION FACTOR 2 KINASE"/>
    <property type="match status" value="1"/>
</dbReference>
<dbReference type="Proteomes" id="UP000286045">
    <property type="component" value="Unassembled WGS sequence"/>
</dbReference>
<name>A0A439CRN8_9PEZI</name>
<evidence type="ECO:0000313" key="2">
    <source>
        <dbReference type="EMBL" id="RWA04839.1"/>
    </source>
</evidence>
<dbReference type="SUPFAM" id="SSF53067">
    <property type="entry name" value="Actin-like ATPase domain"/>
    <property type="match status" value="2"/>
</dbReference>
<keyword evidence="3" id="KW-1185">Reference proteome</keyword>
<dbReference type="PANTHER" id="PTHR14187:SF5">
    <property type="entry name" value="HEAT SHOCK 70 KDA PROTEIN 12A"/>
    <property type="match status" value="1"/>
</dbReference>
<evidence type="ECO:0000256" key="1">
    <source>
        <dbReference type="SAM" id="MobiDB-lite"/>
    </source>
</evidence>
<dbReference type="InterPro" id="IPR043129">
    <property type="entry name" value="ATPase_NBD"/>
</dbReference>
<accession>A0A439CRN8</accession>
<dbReference type="EMBL" id="RYZI01000510">
    <property type="protein sequence ID" value="RWA04839.1"/>
    <property type="molecule type" value="Genomic_DNA"/>
</dbReference>
<organism evidence="2 3">
    <name type="scientific">Xylaria grammica</name>
    <dbReference type="NCBI Taxonomy" id="363999"/>
    <lineage>
        <taxon>Eukaryota</taxon>
        <taxon>Fungi</taxon>
        <taxon>Dikarya</taxon>
        <taxon>Ascomycota</taxon>
        <taxon>Pezizomycotina</taxon>
        <taxon>Sordariomycetes</taxon>
        <taxon>Xylariomycetidae</taxon>
        <taxon>Xylariales</taxon>
        <taxon>Xylariaceae</taxon>
        <taxon>Xylaria</taxon>
    </lineage>
</organism>
<dbReference type="AlphaFoldDB" id="A0A439CRN8"/>
<sequence length="507" mass="56426">MDAMKARFRPNLVWRQRRNSLGDLSPDVRDSKLLARAREMMEKSSKTAVDLIADYLRLLWEHAMSTISRELSEIVVEALAIHVVVTVPAIWQGYARHAMEEAVKKAGILDDRLAGTTKLTLAPEPEAAALATLYEKGSGVKRGNVYVICDAGGGTVDLISYRVNRTKPMILGEAVEGTGGLCGGMFIDEVFKNMCMGRLGSKSKQLSNEGIREIMKGQWEYGIKPQFKPGMILKKTFAAVFPDIEKLVEGQIRMVTNKGLSVTGIILVGGLGTSQYLYDYLTAVYSEAGISVLQSSGRKPRTAICHGAVMKGFLEEPNRHDGITPIMIASTVSRASYGITFRALFDPHQHLEEDKFWDNRMTKWRARHQMKWYLTRGQAVDKIKPVRFSWSRCYEEGGYHGTTSDRIFQCYDEVPPTRKTSNVQRLGTLKCNLDVGYSDLRDFINKRGEWVKILKYEIEMVPSGASHPCHEPDPNGENVKSHLAPGGVNPGQIAESESTSALASSDR</sequence>
<feature type="compositionally biased region" description="Low complexity" evidence="1">
    <location>
        <begin position="494"/>
        <end position="507"/>
    </location>
</feature>
<dbReference type="STRING" id="363999.A0A439CRN8"/>
<reference evidence="2 3" key="1">
    <citation type="submission" date="2018-12" db="EMBL/GenBank/DDBJ databases">
        <title>Draft genome sequence of Xylaria grammica IHI A82.</title>
        <authorList>
            <person name="Buettner E."/>
            <person name="Kellner H."/>
        </authorList>
    </citation>
    <scope>NUCLEOTIDE SEQUENCE [LARGE SCALE GENOMIC DNA]</scope>
    <source>
        <strain evidence="2 3">IHI A82</strain>
    </source>
</reference>
<dbReference type="CDD" id="cd10170">
    <property type="entry name" value="ASKHA_NBD_HSP70"/>
    <property type="match status" value="1"/>
</dbReference>
<comment type="caution">
    <text evidence="2">The sequence shown here is derived from an EMBL/GenBank/DDBJ whole genome shotgun (WGS) entry which is preliminary data.</text>
</comment>
<proteinExistence type="predicted"/>
<protein>
    <submittedName>
        <fullName evidence="2">Uncharacterized protein</fullName>
    </submittedName>
</protein>
<evidence type="ECO:0000313" key="3">
    <source>
        <dbReference type="Proteomes" id="UP000286045"/>
    </source>
</evidence>
<feature type="region of interest" description="Disordered" evidence="1">
    <location>
        <begin position="465"/>
        <end position="507"/>
    </location>
</feature>
<dbReference type="Gene3D" id="3.30.420.40">
    <property type="match status" value="1"/>
</dbReference>